<evidence type="ECO:0000313" key="1">
    <source>
        <dbReference type="EMBL" id="TRZ03668.1"/>
    </source>
</evidence>
<dbReference type="AlphaFoldDB" id="A0A553RNB2"/>
<evidence type="ECO:0000313" key="2">
    <source>
        <dbReference type="Proteomes" id="UP000316079"/>
    </source>
</evidence>
<keyword evidence="2" id="KW-1185">Reference proteome</keyword>
<protein>
    <submittedName>
        <fullName evidence="1">Uncharacterized protein</fullName>
    </submittedName>
</protein>
<proteinExistence type="predicted"/>
<organism evidence="1 2">
    <name type="scientific">Danionella cerebrum</name>
    <dbReference type="NCBI Taxonomy" id="2873325"/>
    <lineage>
        <taxon>Eukaryota</taxon>
        <taxon>Metazoa</taxon>
        <taxon>Chordata</taxon>
        <taxon>Craniata</taxon>
        <taxon>Vertebrata</taxon>
        <taxon>Euteleostomi</taxon>
        <taxon>Actinopterygii</taxon>
        <taxon>Neopterygii</taxon>
        <taxon>Teleostei</taxon>
        <taxon>Ostariophysi</taxon>
        <taxon>Cypriniformes</taxon>
        <taxon>Danionidae</taxon>
        <taxon>Danioninae</taxon>
        <taxon>Danionella</taxon>
    </lineage>
</organism>
<dbReference type="EMBL" id="SRMA01004550">
    <property type="protein sequence ID" value="TRZ03668.1"/>
    <property type="molecule type" value="Genomic_DNA"/>
</dbReference>
<reference evidence="1 2" key="1">
    <citation type="journal article" date="2019" name="Sci. Data">
        <title>Hybrid genome assembly and annotation of Danionella translucida.</title>
        <authorList>
            <person name="Kadobianskyi M."/>
            <person name="Schulze L."/>
            <person name="Schuelke M."/>
            <person name="Judkewitz B."/>
        </authorList>
    </citation>
    <scope>NUCLEOTIDE SEQUENCE [LARGE SCALE GENOMIC DNA]</scope>
    <source>
        <strain evidence="1 2">Bolton</strain>
    </source>
</reference>
<accession>A0A553RNB2</accession>
<sequence>MRCSGPQLQFPHSPIIIAENVFLDGWGPISIKLRMHSASRIFPSQLEISMSHHVLLHAWNRLGIGQMNA</sequence>
<comment type="caution">
    <text evidence="1">The sequence shown here is derived from an EMBL/GenBank/DDBJ whole genome shotgun (WGS) entry which is preliminary data.</text>
</comment>
<dbReference type="OrthoDB" id="3640at2759"/>
<dbReference type="Proteomes" id="UP000316079">
    <property type="component" value="Unassembled WGS sequence"/>
</dbReference>
<name>A0A553RNB2_9TELE</name>
<gene>
    <name evidence="1" type="ORF">DNTS_026570</name>
</gene>